<keyword evidence="1" id="KW-0406">Ion transport</keyword>
<reference evidence="4 5" key="1">
    <citation type="submission" date="2017-03" db="EMBL/GenBank/DDBJ databases">
        <authorList>
            <person name="Afonso C.L."/>
            <person name="Miller P.J."/>
            <person name="Scott M.A."/>
            <person name="Spackman E."/>
            <person name="Goraichik I."/>
            <person name="Dimitrov K.M."/>
            <person name="Suarez D.L."/>
            <person name="Swayne D.E."/>
        </authorList>
    </citation>
    <scope>NUCLEOTIDE SEQUENCE [LARGE SCALE GENOMIC DNA]</scope>
    <source>
        <strain evidence="4 5">CECT 7066</strain>
    </source>
</reference>
<dbReference type="InterPro" id="IPR032820">
    <property type="entry name" value="ATPase_put"/>
</dbReference>
<evidence type="ECO:0000313" key="5">
    <source>
        <dbReference type="Proteomes" id="UP000193870"/>
    </source>
</evidence>
<evidence type="ECO:0000313" key="4">
    <source>
        <dbReference type="EMBL" id="SLN26649.1"/>
    </source>
</evidence>
<feature type="region of interest" description="Disordered" evidence="2">
    <location>
        <begin position="1"/>
        <end position="35"/>
    </location>
</feature>
<keyword evidence="3" id="KW-1133">Transmembrane helix</keyword>
<keyword evidence="3" id="KW-0812">Transmembrane</keyword>
<dbReference type="GO" id="GO:0045259">
    <property type="term" value="C:proton-transporting ATP synthase complex"/>
    <property type="evidence" value="ECO:0007669"/>
    <property type="project" value="UniProtKB-UniRule"/>
</dbReference>
<keyword evidence="1 3" id="KW-0472">Membrane</keyword>
<gene>
    <name evidence="4" type="primary">atpI</name>
    <name evidence="4" type="ORF">PAM7066_01033</name>
</gene>
<feature type="compositionally biased region" description="Basic and acidic residues" evidence="2">
    <location>
        <begin position="108"/>
        <end position="118"/>
    </location>
</feature>
<protein>
    <recommendedName>
        <fullName evidence="1">ATP synthase protein I</fullName>
    </recommendedName>
</protein>
<keyword evidence="5" id="KW-1185">Reference proteome</keyword>
<accession>A0A1Y5RXE6</accession>
<dbReference type="GO" id="GO:1902600">
    <property type="term" value="P:proton transmembrane transport"/>
    <property type="evidence" value="ECO:0007669"/>
    <property type="project" value="UniProtKB-KW"/>
</dbReference>
<dbReference type="EMBL" id="FWFV01000002">
    <property type="protein sequence ID" value="SLN26649.1"/>
    <property type="molecule type" value="Genomic_DNA"/>
</dbReference>
<proteinExistence type="inferred from homology"/>
<sequence length="118" mass="12758">MVDEETRSRMAALEKRLAERKRRDTPPPSTSGQGYSGAEVAYRMVIELVTGLVMGLGIGYGLDSLFGTMPIFLVLFVFVGFAAGINVMLRTAKDVKLGGTPPDETRDDDGAARSRDDS</sequence>
<dbReference type="STRING" id="315423.SAMN04488020_102248"/>
<dbReference type="RefSeq" id="WP_085853055.1">
    <property type="nucleotide sequence ID" value="NZ_FOPF01000002.1"/>
</dbReference>
<dbReference type="InterPro" id="IPR016989">
    <property type="entry name" value="Atp1_alphaprobac"/>
</dbReference>
<evidence type="ECO:0000256" key="3">
    <source>
        <dbReference type="SAM" id="Phobius"/>
    </source>
</evidence>
<feature type="transmembrane region" description="Helical" evidence="3">
    <location>
        <begin position="40"/>
        <end position="62"/>
    </location>
</feature>
<feature type="compositionally biased region" description="Basic and acidic residues" evidence="2">
    <location>
        <begin position="1"/>
        <end position="25"/>
    </location>
</feature>
<name>A0A1Y5RXE6_9RHOB</name>
<dbReference type="PIRSF" id="PIRSF032126">
    <property type="entry name" value="F0F1_ATP_synthase_subunit_I"/>
    <property type="match status" value="1"/>
</dbReference>
<comment type="similarity">
    <text evidence="1">Belongs to the bacterial AtpI family.</text>
</comment>
<feature type="transmembrane region" description="Helical" evidence="3">
    <location>
        <begin position="68"/>
        <end position="89"/>
    </location>
</feature>
<dbReference type="AlphaFoldDB" id="A0A1Y5RXE6"/>
<evidence type="ECO:0000256" key="1">
    <source>
        <dbReference type="PIRNR" id="PIRNR032126"/>
    </source>
</evidence>
<dbReference type="OrthoDB" id="15401at2"/>
<dbReference type="Proteomes" id="UP000193870">
    <property type="component" value="Unassembled WGS sequence"/>
</dbReference>
<keyword evidence="1" id="KW-0813">Transport</keyword>
<feature type="region of interest" description="Disordered" evidence="2">
    <location>
        <begin position="95"/>
        <end position="118"/>
    </location>
</feature>
<comment type="function">
    <text evidence="1">A possible function for this protein is to guide the assembly of the membrane sector of the ATPase enzyme complex.</text>
</comment>
<dbReference type="Pfam" id="PF09527">
    <property type="entry name" value="ATPase_gene1"/>
    <property type="match status" value="1"/>
</dbReference>
<evidence type="ECO:0000256" key="2">
    <source>
        <dbReference type="SAM" id="MobiDB-lite"/>
    </source>
</evidence>
<keyword evidence="1" id="KW-0375">Hydrogen ion transport</keyword>
<organism evidence="4 5">
    <name type="scientific">Palleronia marisminoris</name>
    <dbReference type="NCBI Taxonomy" id="315423"/>
    <lineage>
        <taxon>Bacteria</taxon>
        <taxon>Pseudomonadati</taxon>
        <taxon>Pseudomonadota</taxon>
        <taxon>Alphaproteobacteria</taxon>
        <taxon>Rhodobacterales</taxon>
        <taxon>Roseobacteraceae</taxon>
        <taxon>Palleronia</taxon>
    </lineage>
</organism>